<comment type="subunit">
    <text evidence="4 10">Homotetramer.</text>
</comment>
<evidence type="ECO:0000256" key="6">
    <source>
        <dbReference type="ARBA" id="ARBA00017539"/>
    </source>
</evidence>
<dbReference type="InterPro" id="IPR014306">
    <property type="entry name" value="Hydroxyisourate_hydrolase"/>
</dbReference>
<evidence type="ECO:0000256" key="4">
    <source>
        <dbReference type="ARBA" id="ARBA00011881"/>
    </source>
</evidence>
<evidence type="ECO:0000256" key="5">
    <source>
        <dbReference type="ARBA" id="ARBA00012609"/>
    </source>
</evidence>
<gene>
    <name evidence="12" type="ORF">GV64_03535</name>
</gene>
<evidence type="ECO:0000259" key="11">
    <source>
        <dbReference type="SMART" id="SM00095"/>
    </source>
</evidence>
<dbReference type="InterPro" id="IPR036817">
    <property type="entry name" value="Transthyretin/HIU_hydrolase_sf"/>
</dbReference>
<evidence type="ECO:0000256" key="8">
    <source>
        <dbReference type="ARBA" id="ARBA00022801"/>
    </source>
</evidence>
<dbReference type="Gene3D" id="2.60.40.180">
    <property type="entry name" value="Transthyretin/hydroxyisourate hydrolase domain"/>
    <property type="match status" value="1"/>
</dbReference>
<evidence type="ECO:0000256" key="1">
    <source>
        <dbReference type="ARBA" id="ARBA00001043"/>
    </source>
</evidence>
<protein>
    <recommendedName>
        <fullName evidence="6 10">5-hydroxyisourate hydrolase</fullName>
        <shortName evidence="10">HIU hydrolase</shortName>
        <shortName evidence="10">HIUHase</shortName>
        <ecNumber evidence="5 10">3.5.2.17</ecNumber>
    </recommendedName>
</protein>
<evidence type="ECO:0000256" key="2">
    <source>
        <dbReference type="ARBA" id="ARBA00002704"/>
    </source>
</evidence>
<evidence type="ECO:0000256" key="3">
    <source>
        <dbReference type="ARBA" id="ARBA00009850"/>
    </source>
</evidence>
<evidence type="ECO:0000313" key="12">
    <source>
        <dbReference type="EMBL" id="KEI69939.1"/>
    </source>
</evidence>
<comment type="similarity">
    <text evidence="3 10">Belongs to the transthyretin family. 5-hydroxyisourate hydrolase subfamily.</text>
</comment>
<dbReference type="PRINTS" id="PR00189">
    <property type="entry name" value="TRNSTHYRETIN"/>
</dbReference>
<evidence type="ECO:0000256" key="10">
    <source>
        <dbReference type="RuleBase" id="RU361270"/>
    </source>
</evidence>
<dbReference type="EMBL" id="JOJP01000001">
    <property type="protein sequence ID" value="KEI69939.1"/>
    <property type="molecule type" value="Genomic_DNA"/>
</dbReference>
<evidence type="ECO:0000256" key="9">
    <source>
        <dbReference type="PIRSR" id="PIRSR600895-51"/>
    </source>
</evidence>
<dbReference type="InterPro" id="IPR023416">
    <property type="entry name" value="Transthyretin/HIU_hydrolase_d"/>
</dbReference>
<dbReference type="EC" id="3.5.2.17" evidence="5 10"/>
<dbReference type="InterPro" id="IPR023418">
    <property type="entry name" value="Thyroxine_BS"/>
</dbReference>
<keyword evidence="8 10" id="KW-0378">Hydrolase</keyword>
<reference evidence="12 13" key="1">
    <citation type="submission" date="2014-06" db="EMBL/GenBank/DDBJ databases">
        <title>Whole Genome Sequences of Three Symbiotic Endozoicomonas Bacteria.</title>
        <authorList>
            <person name="Neave M.J."/>
            <person name="Apprill A."/>
            <person name="Voolstra C.R."/>
        </authorList>
    </citation>
    <scope>NUCLEOTIDE SEQUENCE [LARGE SCALE GENOMIC DNA]</scope>
    <source>
        <strain evidence="12 13">DSM 22380</strain>
    </source>
</reference>
<dbReference type="PANTHER" id="PTHR10395">
    <property type="entry name" value="URICASE AND TRANSTHYRETIN-RELATED"/>
    <property type="match status" value="1"/>
</dbReference>
<sequence>MTGISTHILDTGSGLPATGVPVSLAKQEGENWMPVGSGITNDDGRIQNLADDTLNLPKGIYQLHFLVKDYFQKSQIQCFYPEVIVTFEVSDDRHHHVPLLLSPYGYSTYRGS</sequence>
<feature type="binding site" evidence="9">
    <location>
        <position position="109"/>
    </location>
    <ligand>
        <name>substrate</name>
    </ligand>
</feature>
<keyword evidence="7 10" id="KW-0659">Purine metabolism</keyword>
<comment type="caution">
    <text evidence="12">The sequence shown here is derived from an EMBL/GenBank/DDBJ whole genome shotgun (WGS) entry which is preliminary data.</text>
</comment>
<comment type="catalytic activity">
    <reaction evidence="1 10">
        <text>5-hydroxyisourate + H2O = 5-hydroxy-2-oxo-4-ureido-2,5-dihydro-1H-imidazole-5-carboxylate + H(+)</text>
        <dbReference type="Rhea" id="RHEA:23736"/>
        <dbReference type="ChEBI" id="CHEBI:15377"/>
        <dbReference type="ChEBI" id="CHEBI:15378"/>
        <dbReference type="ChEBI" id="CHEBI:18072"/>
        <dbReference type="ChEBI" id="CHEBI:58639"/>
        <dbReference type="EC" id="3.5.2.17"/>
    </reaction>
</comment>
<dbReference type="AlphaFoldDB" id="A0A081K713"/>
<proteinExistence type="inferred from homology"/>
<dbReference type="Pfam" id="PF00576">
    <property type="entry name" value="Transthyretin"/>
    <property type="match status" value="1"/>
</dbReference>
<dbReference type="GO" id="GO:0006144">
    <property type="term" value="P:purine nucleobase metabolic process"/>
    <property type="evidence" value="ECO:0007669"/>
    <property type="project" value="UniProtKB-KW"/>
</dbReference>
<dbReference type="eggNOG" id="COG2351">
    <property type="taxonomic scope" value="Bacteria"/>
</dbReference>
<dbReference type="SUPFAM" id="SSF49472">
    <property type="entry name" value="Transthyretin (synonym: prealbumin)"/>
    <property type="match status" value="1"/>
</dbReference>
<feature type="domain" description="Transthyretin/hydroxyisourate hydrolase" evidence="11">
    <location>
        <begin position="1"/>
        <end position="111"/>
    </location>
</feature>
<keyword evidence="13" id="KW-1185">Reference proteome</keyword>
<dbReference type="SMART" id="SM00095">
    <property type="entry name" value="TR_THY"/>
    <property type="match status" value="1"/>
</dbReference>
<dbReference type="Proteomes" id="UP000027997">
    <property type="component" value="Unassembled WGS sequence"/>
</dbReference>
<dbReference type="RefSeq" id="WP_020584569.1">
    <property type="nucleotide sequence ID" value="NZ_JOJP01000001.1"/>
</dbReference>
<dbReference type="GO" id="GO:0033971">
    <property type="term" value="F:hydroxyisourate hydrolase activity"/>
    <property type="evidence" value="ECO:0007669"/>
    <property type="project" value="UniProtKB-EC"/>
</dbReference>
<comment type="function">
    <text evidence="2">Catalyzes the hydrolysis of 5-hydroxyisourate (HIU) to 2-oxo-4-hydroxy-4-carboxy-5-ureidoimidazoline (OHCU).</text>
</comment>
<evidence type="ECO:0000313" key="13">
    <source>
        <dbReference type="Proteomes" id="UP000027997"/>
    </source>
</evidence>
<dbReference type="NCBIfam" id="TIGR02962">
    <property type="entry name" value="hdxy_isourate"/>
    <property type="match status" value="1"/>
</dbReference>
<dbReference type="InterPro" id="IPR000895">
    <property type="entry name" value="Transthyretin/HIU_hydrolase"/>
</dbReference>
<dbReference type="PANTHER" id="PTHR10395:SF7">
    <property type="entry name" value="5-HYDROXYISOURATE HYDROLASE"/>
    <property type="match status" value="1"/>
</dbReference>
<name>A0A081K713_9GAMM</name>
<dbReference type="CDD" id="cd05822">
    <property type="entry name" value="TLP_HIUase"/>
    <property type="match status" value="1"/>
</dbReference>
<accession>A0A081K713</accession>
<dbReference type="STRING" id="305900.GV64_03535"/>
<organism evidence="12 13">
    <name type="scientific">Endozoicomonas elysicola</name>
    <dbReference type="NCBI Taxonomy" id="305900"/>
    <lineage>
        <taxon>Bacteria</taxon>
        <taxon>Pseudomonadati</taxon>
        <taxon>Pseudomonadota</taxon>
        <taxon>Gammaproteobacteria</taxon>
        <taxon>Oceanospirillales</taxon>
        <taxon>Endozoicomonadaceae</taxon>
        <taxon>Endozoicomonas</taxon>
    </lineage>
</organism>
<feature type="binding site" evidence="9">
    <location>
        <position position="45"/>
    </location>
    <ligand>
        <name>substrate</name>
    </ligand>
</feature>
<dbReference type="PROSITE" id="PS00768">
    <property type="entry name" value="TRANSTHYRETIN_1"/>
    <property type="match status" value="1"/>
</dbReference>
<feature type="binding site" evidence="9">
    <location>
        <position position="7"/>
    </location>
    <ligand>
        <name>substrate</name>
    </ligand>
</feature>
<evidence type="ECO:0000256" key="7">
    <source>
        <dbReference type="ARBA" id="ARBA00022631"/>
    </source>
</evidence>